<accession>A0A830HAZ6</accession>
<keyword evidence="2" id="KW-0732">Signal</keyword>
<reference evidence="3" key="1">
    <citation type="submission" date="2020-10" db="EMBL/GenBank/DDBJ databases">
        <title>Unveiling of a novel bifunctional photoreceptor, Dualchrome1, isolated from a cosmopolitan green alga.</title>
        <authorList>
            <person name="Suzuki S."/>
            <person name="Kawachi M."/>
        </authorList>
    </citation>
    <scope>NUCLEOTIDE SEQUENCE</scope>
    <source>
        <strain evidence="3">NIES 2893</strain>
    </source>
</reference>
<evidence type="ECO:0000313" key="3">
    <source>
        <dbReference type="EMBL" id="GHP02761.1"/>
    </source>
</evidence>
<protein>
    <submittedName>
        <fullName evidence="3">Uncharacterized protein</fullName>
    </submittedName>
</protein>
<keyword evidence="4" id="KW-1185">Reference proteome</keyword>
<feature type="chain" id="PRO_5032920598" evidence="2">
    <location>
        <begin position="40"/>
        <end position="350"/>
    </location>
</feature>
<sequence length="350" mass="39060">MMMRMMMAAIARTPTPTHHRCKLCLLVLLLLCLPLPSCGRPVVSFHSKQPEVPPPVKTFKQGDIDWGNTSSSATSTRPPPVLHGKALRDQYAAQEPLRREKEKEALRNATTNETVPLIEHALDQFKTVPFADERDAHHEDAKWQSKGKSDDLCGYSENGPETLKRTAQNLRQSYGCLKPFKGAVDDLGAAKALMEARAFQDDVIVLLAHWKDDFDDTPPPRFVVEDFLAMLENLRMLHFDHYVVSVVNEKACARLEEAIKEISLDLLPPGSVLSCAYMPNDSALPLTDMATPSVHVCEIASVQPLCAKAKRYMDKKPKGSLPSQQKLQGAHRPRSEDTLLENALDNVPFF</sequence>
<proteinExistence type="predicted"/>
<feature type="region of interest" description="Disordered" evidence="1">
    <location>
        <begin position="315"/>
        <end position="338"/>
    </location>
</feature>
<evidence type="ECO:0000256" key="2">
    <source>
        <dbReference type="SAM" id="SignalP"/>
    </source>
</evidence>
<dbReference type="AlphaFoldDB" id="A0A830HAZ6"/>
<dbReference type="Proteomes" id="UP000660262">
    <property type="component" value="Unassembled WGS sequence"/>
</dbReference>
<dbReference type="EMBL" id="BNJQ01000004">
    <property type="protein sequence ID" value="GHP02761.1"/>
    <property type="molecule type" value="Genomic_DNA"/>
</dbReference>
<comment type="caution">
    <text evidence="3">The sequence shown here is derived from an EMBL/GenBank/DDBJ whole genome shotgun (WGS) entry which is preliminary data.</text>
</comment>
<feature type="region of interest" description="Disordered" evidence="1">
    <location>
        <begin position="46"/>
        <end position="85"/>
    </location>
</feature>
<organism evidence="3 4">
    <name type="scientific">Pycnococcus provasolii</name>
    <dbReference type="NCBI Taxonomy" id="41880"/>
    <lineage>
        <taxon>Eukaryota</taxon>
        <taxon>Viridiplantae</taxon>
        <taxon>Chlorophyta</taxon>
        <taxon>Pseudoscourfieldiophyceae</taxon>
        <taxon>Pseudoscourfieldiales</taxon>
        <taxon>Pycnococcaceae</taxon>
        <taxon>Pycnococcus</taxon>
    </lineage>
</organism>
<gene>
    <name evidence="3" type="ORF">PPROV_000151600</name>
</gene>
<evidence type="ECO:0000313" key="4">
    <source>
        <dbReference type="Proteomes" id="UP000660262"/>
    </source>
</evidence>
<evidence type="ECO:0000256" key="1">
    <source>
        <dbReference type="SAM" id="MobiDB-lite"/>
    </source>
</evidence>
<feature type="signal peptide" evidence="2">
    <location>
        <begin position="1"/>
        <end position="39"/>
    </location>
</feature>
<name>A0A830HAZ6_9CHLO</name>